<comment type="caution">
    <text evidence="1">The sequence shown here is derived from an EMBL/GenBank/DDBJ whole genome shotgun (WGS) entry which is preliminary data.</text>
</comment>
<accession>A0A2P6PU44</accession>
<name>A0A2P6PU44_ROSCH</name>
<sequence>MTCIHVEDPWIVQTRKSDRQIDILEPILFFANRPGYFVGSIGVVVELARFVGDFGRVRWRCRGLRPVLQLALLVPVGWKAVE</sequence>
<gene>
    <name evidence="1" type="ORF">RchiOBHm_Chr6g0283761</name>
</gene>
<proteinExistence type="predicted"/>
<protein>
    <submittedName>
        <fullName evidence="1">Uncharacterized protein</fullName>
    </submittedName>
</protein>
<keyword evidence="2" id="KW-1185">Reference proteome</keyword>
<evidence type="ECO:0000313" key="1">
    <source>
        <dbReference type="EMBL" id="PRQ25445.1"/>
    </source>
</evidence>
<evidence type="ECO:0000313" key="2">
    <source>
        <dbReference type="Proteomes" id="UP000238479"/>
    </source>
</evidence>
<reference evidence="1 2" key="1">
    <citation type="journal article" date="2018" name="Nat. Genet.">
        <title>The Rosa genome provides new insights in the design of modern roses.</title>
        <authorList>
            <person name="Bendahmane M."/>
        </authorList>
    </citation>
    <scope>NUCLEOTIDE SEQUENCE [LARGE SCALE GENOMIC DNA]</scope>
    <source>
        <strain evidence="2">cv. Old Blush</strain>
    </source>
</reference>
<dbReference type="Gramene" id="PRQ25445">
    <property type="protein sequence ID" value="PRQ25445"/>
    <property type="gene ID" value="RchiOBHm_Chr6g0283761"/>
</dbReference>
<dbReference type="Proteomes" id="UP000238479">
    <property type="component" value="Chromosome 6"/>
</dbReference>
<dbReference type="AlphaFoldDB" id="A0A2P6PU44"/>
<dbReference type="EMBL" id="PDCK01000044">
    <property type="protein sequence ID" value="PRQ25445.1"/>
    <property type="molecule type" value="Genomic_DNA"/>
</dbReference>
<organism evidence="1 2">
    <name type="scientific">Rosa chinensis</name>
    <name type="common">China rose</name>
    <dbReference type="NCBI Taxonomy" id="74649"/>
    <lineage>
        <taxon>Eukaryota</taxon>
        <taxon>Viridiplantae</taxon>
        <taxon>Streptophyta</taxon>
        <taxon>Embryophyta</taxon>
        <taxon>Tracheophyta</taxon>
        <taxon>Spermatophyta</taxon>
        <taxon>Magnoliopsida</taxon>
        <taxon>eudicotyledons</taxon>
        <taxon>Gunneridae</taxon>
        <taxon>Pentapetalae</taxon>
        <taxon>rosids</taxon>
        <taxon>fabids</taxon>
        <taxon>Rosales</taxon>
        <taxon>Rosaceae</taxon>
        <taxon>Rosoideae</taxon>
        <taxon>Rosoideae incertae sedis</taxon>
        <taxon>Rosa</taxon>
    </lineage>
</organism>